<dbReference type="STRING" id="1328759.A0A5C2RVI8"/>
<dbReference type="Gene3D" id="3.30.710.10">
    <property type="entry name" value="Potassium Channel Kv1.1, Chain A"/>
    <property type="match status" value="1"/>
</dbReference>
<accession>A0A5C2RVI8</accession>
<evidence type="ECO:0000259" key="1">
    <source>
        <dbReference type="PROSITE" id="PS50097"/>
    </source>
</evidence>
<dbReference type="InterPro" id="IPR000210">
    <property type="entry name" value="BTB/POZ_dom"/>
</dbReference>
<dbReference type="InterPro" id="IPR011333">
    <property type="entry name" value="SKP1/BTB/POZ_sf"/>
</dbReference>
<dbReference type="Proteomes" id="UP000313359">
    <property type="component" value="Unassembled WGS sequence"/>
</dbReference>
<gene>
    <name evidence="2" type="ORF">L227DRAFT_354484</name>
</gene>
<dbReference type="EMBL" id="ML122308">
    <property type="protein sequence ID" value="RPD54216.1"/>
    <property type="molecule type" value="Genomic_DNA"/>
</dbReference>
<sequence>MSVPAAPQHQPEPYRDSAIGDVIIRTSDGVEFHVHRRRLSDASPVFADMFALGRETAAAAGEKPDVAVSEPSAVWEKLLPFCHLAEEPPITLDDIPLLLEAGRKYRMVAVTWRMRAYLFRPEFLDEKPFAVYALACMTGVPRVAAIAARRTLAGPLYPEYAKEYGYVSGLALYNLLDFRRRCGIAAADVVSITNSNEVPAWMQFSPVLPDMKTCGSGACYTAGRIVYVHAIGTQFRDVRGALWRIWSGCTMRSSYAPTAR</sequence>
<dbReference type="AlphaFoldDB" id="A0A5C2RVI8"/>
<dbReference type="Pfam" id="PF00651">
    <property type="entry name" value="BTB"/>
    <property type="match status" value="1"/>
</dbReference>
<evidence type="ECO:0000313" key="3">
    <source>
        <dbReference type="Proteomes" id="UP000313359"/>
    </source>
</evidence>
<proteinExistence type="predicted"/>
<dbReference type="OrthoDB" id="2797179at2759"/>
<feature type="domain" description="BTB" evidence="1">
    <location>
        <begin position="20"/>
        <end position="50"/>
    </location>
</feature>
<dbReference type="PROSITE" id="PS50097">
    <property type="entry name" value="BTB"/>
    <property type="match status" value="1"/>
</dbReference>
<name>A0A5C2RVI8_9APHY</name>
<protein>
    <recommendedName>
        <fullName evidence="1">BTB domain-containing protein</fullName>
    </recommendedName>
</protein>
<keyword evidence="3" id="KW-1185">Reference proteome</keyword>
<evidence type="ECO:0000313" key="2">
    <source>
        <dbReference type="EMBL" id="RPD54216.1"/>
    </source>
</evidence>
<organism evidence="2 3">
    <name type="scientific">Lentinus tigrinus ALCF2SS1-6</name>
    <dbReference type="NCBI Taxonomy" id="1328759"/>
    <lineage>
        <taxon>Eukaryota</taxon>
        <taxon>Fungi</taxon>
        <taxon>Dikarya</taxon>
        <taxon>Basidiomycota</taxon>
        <taxon>Agaricomycotina</taxon>
        <taxon>Agaricomycetes</taxon>
        <taxon>Polyporales</taxon>
        <taxon>Polyporaceae</taxon>
        <taxon>Lentinus</taxon>
    </lineage>
</organism>
<reference evidence="2" key="1">
    <citation type="journal article" date="2018" name="Genome Biol. Evol.">
        <title>Genomics and development of Lentinus tigrinus, a white-rot wood-decaying mushroom with dimorphic fruiting bodies.</title>
        <authorList>
            <person name="Wu B."/>
            <person name="Xu Z."/>
            <person name="Knudson A."/>
            <person name="Carlson A."/>
            <person name="Chen N."/>
            <person name="Kovaka S."/>
            <person name="LaButti K."/>
            <person name="Lipzen A."/>
            <person name="Pennachio C."/>
            <person name="Riley R."/>
            <person name="Schakwitz W."/>
            <person name="Umezawa K."/>
            <person name="Ohm R.A."/>
            <person name="Grigoriev I.V."/>
            <person name="Nagy L.G."/>
            <person name="Gibbons J."/>
            <person name="Hibbett D."/>
        </authorList>
    </citation>
    <scope>NUCLEOTIDE SEQUENCE [LARGE SCALE GENOMIC DNA]</scope>
    <source>
        <strain evidence="2">ALCF2SS1-6</strain>
    </source>
</reference>
<dbReference type="SUPFAM" id="SSF54695">
    <property type="entry name" value="POZ domain"/>
    <property type="match status" value="1"/>
</dbReference>